<dbReference type="InterPro" id="IPR025841">
    <property type="entry name" value="CP_ATPgrasp_2"/>
</dbReference>
<gene>
    <name evidence="2" type="ORF">DFR34_10252</name>
</gene>
<dbReference type="PANTHER" id="PTHR34595">
    <property type="entry name" value="BLR5612 PROTEIN"/>
    <property type="match status" value="1"/>
</dbReference>
<dbReference type="Gene3D" id="3.40.50.11290">
    <property type="match status" value="1"/>
</dbReference>
<evidence type="ECO:0000259" key="1">
    <source>
        <dbReference type="Pfam" id="PF14403"/>
    </source>
</evidence>
<dbReference type="InterPro" id="IPR016450">
    <property type="entry name" value="UCP005522"/>
</dbReference>
<reference evidence="2 3" key="1">
    <citation type="submission" date="2018-05" db="EMBL/GenBank/DDBJ databases">
        <title>Genomic Encyclopedia of Type Strains, Phase IV (KMG-IV): sequencing the most valuable type-strain genomes for metagenomic binning, comparative biology and taxonomic classification.</title>
        <authorList>
            <person name="Goeker M."/>
        </authorList>
    </citation>
    <scope>NUCLEOTIDE SEQUENCE [LARGE SCALE GENOMIC DNA]</scope>
    <source>
        <strain evidence="2 3">DSM 29661</strain>
    </source>
</reference>
<dbReference type="InterPro" id="IPR051680">
    <property type="entry name" value="ATP-dep_Glu-Cys_Ligase-2"/>
</dbReference>
<dbReference type="SUPFAM" id="SSF56059">
    <property type="entry name" value="Glutathione synthetase ATP-binding domain-like"/>
    <property type="match status" value="1"/>
</dbReference>
<dbReference type="PIRSF" id="PIRSF005522">
    <property type="entry name" value="UCP005522"/>
    <property type="match status" value="1"/>
</dbReference>
<dbReference type="EMBL" id="QJKI01000002">
    <property type="protein sequence ID" value="PXX81217.1"/>
    <property type="molecule type" value="Genomic_DNA"/>
</dbReference>
<accession>A0A318LHR4</accession>
<dbReference type="Gene3D" id="3.30.1490.270">
    <property type="match status" value="1"/>
</dbReference>
<organism evidence="2 3">
    <name type="scientific">Rivihabitans pingtungensis</name>
    <dbReference type="NCBI Taxonomy" id="1054498"/>
    <lineage>
        <taxon>Bacteria</taxon>
        <taxon>Pseudomonadati</taxon>
        <taxon>Pseudomonadota</taxon>
        <taxon>Betaproteobacteria</taxon>
        <taxon>Neisseriales</taxon>
        <taxon>Aquaspirillaceae</taxon>
        <taxon>Rivihabitans</taxon>
    </lineage>
</organism>
<evidence type="ECO:0000313" key="2">
    <source>
        <dbReference type="EMBL" id="PXX81217.1"/>
    </source>
</evidence>
<evidence type="ECO:0000313" key="3">
    <source>
        <dbReference type="Proteomes" id="UP000247555"/>
    </source>
</evidence>
<dbReference type="AlphaFoldDB" id="A0A318LHR4"/>
<sequence length="512" mass="56198">MVRVGAFSAIRSVLSGRASMAHPLLNIGLMLVCPECAAMPSLPPPNPGLYDEMFDGATPRAHYAAYAQWLDGLSDEALSARQREADLLFRRHGVTFTLRDNPALDRQIPFDIVPRILPAHEWVQLERGLRQRLAALNAFLHDIYHDRDILRAGVIPPEQVLTNPQYQVAMHGLDLPNRVYAHVAGVDLARHSDGAFYVLEDNLCVPSGVSYMLESRKMMRRLFPELFARLDIAPVEHYASLLLSTLREASPVAQPTVVVLTPGRHNAAYFEHAFLARQMGVELVEGQDLFVQNDRVWMRTTAGPQAVDVIYRRIDDAFLDPLAFNPDSLLGVPGLLSVYRKGQVALCNAPGAGVADDKSIYPYVPDMIRFYLGQEPLLNNVQTWQLRKPDDLAYVLTRLPELVVKEVHGSGGYGMLIGPLASRAEIAEFRQRILAAPANYIAQPTLALSTCPSVVEAGLAPRHVDLRPFVLSGGDIRIVAGGLSRVAMQAGSLVVNSAQGGGAKDTWIVEGA</sequence>
<name>A0A318LHR4_9NEIS</name>
<proteinExistence type="predicted"/>
<dbReference type="Pfam" id="PF14403">
    <property type="entry name" value="CP_ATPgrasp_2"/>
    <property type="match status" value="1"/>
</dbReference>
<comment type="caution">
    <text evidence="2">The sequence shown here is derived from an EMBL/GenBank/DDBJ whole genome shotgun (WGS) entry which is preliminary data.</text>
</comment>
<keyword evidence="3" id="KW-1185">Reference proteome</keyword>
<protein>
    <submittedName>
        <fullName evidence="2">Putative circularly permuted ATP-grasp superfamily protein</fullName>
    </submittedName>
</protein>
<dbReference type="Proteomes" id="UP000247555">
    <property type="component" value="Unassembled WGS sequence"/>
</dbReference>
<feature type="domain" description="Circularly permuted ATP-grasp type 2" evidence="1">
    <location>
        <begin position="114"/>
        <end position="487"/>
    </location>
</feature>
<dbReference type="PANTHER" id="PTHR34595:SF7">
    <property type="entry name" value="SLL1039 PROTEIN"/>
    <property type="match status" value="1"/>
</dbReference>